<feature type="compositionally biased region" description="Polar residues" evidence="2">
    <location>
        <begin position="292"/>
        <end position="313"/>
    </location>
</feature>
<feature type="compositionally biased region" description="Polar residues" evidence="2">
    <location>
        <begin position="520"/>
        <end position="530"/>
    </location>
</feature>
<feature type="region of interest" description="Disordered" evidence="2">
    <location>
        <begin position="31"/>
        <end position="57"/>
    </location>
</feature>
<dbReference type="PROSITE" id="PS50071">
    <property type="entry name" value="HOMEOBOX_2"/>
    <property type="match status" value="1"/>
</dbReference>
<comment type="subcellular location">
    <subcellularLocation>
        <location evidence="1">Nucleus</location>
    </subcellularLocation>
</comment>
<dbReference type="InterPro" id="IPR009057">
    <property type="entry name" value="Homeodomain-like_sf"/>
</dbReference>
<evidence type="ECO:0000313" key="4">
    <source>
        <dbReference type="EMBL" id="KIY45789.1"/>
    </source>
</evidence>
<accession>A0A0D7A5X4</accession>
<evidence type="ECO:0000259" key="3">
    <source>
        <dbReference type="PROSITE" id="PS50071"/>
    </source>
</evidence>
<keyword evidence="5" id="KW-1185">Reference proteome</keyword>
<keyword evidence="1" id="KW-0238">DNA-binding</keyword>
<name>A0A0D7A5X4_9AGAR</name>
<feature type="region of interest" description="Disordered" evidence="2">
    <location>
        <begin position="513"/>
        <end position="564"/>
    </location>
</feature>
<dbReference type="SUPFAM" id="SSF46689">
    <property type="entry name" value="Homeodomain-like"/>
    <property type="match status" value="1"/>
</dbReference>
<dbReference type="GO" id="GO:0005634">
    <property type="term" value="C:nucleus"/>
    <property type="evidence" value="ECO:0007669"/>
    <property type="project" value="UniProtKB-SubCell"/>
</dbReference>
<protein>
    <recommendedName>
        <fullName evidence="3">Homeobox domain-containing protein</fullName>
    </recommendedName>
</protein>
<proteinExistence type="predicted"/>
<organism evidence="4 5">
    <name type="scientific">Fistulina hepatica ATCC 64428</name>
    <dbReference type="NCBI Taxonomy" id="1128425"/>
    <lineage>
        <taxon>Eukaryota</taxon>
        <taxon>Fungi</taxon>
        <taxon>Dikarya</taxon>
        <taxon>Basidiomycota</taxon>
        <taxon>Agaricomycotina</taxon>
        <taxon>Agaricomycetes</taxon>
        <taxon>Agaricomycetidae</taxon>
        <taxon>Agaricales</taxon>
        <taxon>Fistulinaceae</taxon>
        <taxon>Fistulina</taxon>
    </lineage>
</organism>
<sequence length="675" mass="75969">MHSFPLWHTTPPPTKARDALVTRRLQYNHTGDQVVSDVPPPTFRRSHGLSSSPSRAHEPSAYLKRLDDYSNSPLAEPPDGLAYDQPLNLLAQVAEDATKIANDRSSREPPYSHRPTSRSVDGPRRRVTGSRKRRHDGYHDEKEFSPTNVSHGHNPAGRAPKRSRNSNTPLPPPESSSSLRDPSTQFYSDIAHEKDPLGERLSDATPAYYDMGSETPPILRPAVFHEASLPGAPLQMGSIDGTEMENRRHSNWTPFGAAQGRAAERHEYAGGRDVSLRDDYPYRSYPHESEQPKTGTCQYGNSEYATGSSTRFSRLSKGKYKQGTSDEMHPPVAGSSMHISRNKIPQCSAFAAIRMQESSRRMYKAQASSGISADYPPRFVYLDAAPVFEQGHNLENSDCLQRHSVDSWHENADSCEADASEVEDDDRSSRLSLDDYRSIAKDIKLAKNSPILLPGYCLLEYVFVRITAYPNIVLRTVLAVICNRTITQIGFWYNNRREQWVKAFKKKYEPSADLPRKHNTASFLNRSTSQPRKRKLIPSTSTSTTCKPPPRNVDSHFLAPAPDPNTLDARQAPWTVLMDAHKESREHYAGTRDLGRLYKHFHPGQFETIHAINAYLRAIMTRIERHLGPDTCEKKFGHKHLPRVEKCIQALPLPRMISDGGDSASSKDRTRLTFP</sequence>
<feature type="region of interest" description="Disordered" evidence="2">
    <location>
        <begin position="284"/>
        <end position="314"/>
    </location>
</feature>
<dbReference type="Proteomes" id="UP000054144">
    <property type="component" value="Unassembled WGS sequence"/>
</dbReference>
<feature type="DNA-binding region" description="Homeobox" evidence="1">
    <location>
        <begin position="461"/>
        <end position="504"/>
    </location>
</feature>
<dbReference type="GO" id="GO:0003677">
    <property type="term" value="F:DNA binding"/>
    <property type="evidence" value="ECO:0007669"/>
    <property type="project" value="UniProtKB-UniRule"/>
</dbReference>
<feature type="compositionally biased region" description="Basic and acidic residues" evidence="2">
    <location>
        <begin position="101"/>
        <end position="111"/>
    </location>
</feature>
<reference evidence="4 5" key="1">
    <citation type="journal article" date="2015" name="Fungal Genet. Biol.">
        <title>Evolution of novel wood decay mechanisms in Agaricales revealed by the genome sequences of Fistulina hepatica and Cylindrobasidium torrendii.</title>
        <authorList>
            <person name="Floudas D."/>
            <person name="Held B.W."/>
            <person name="Riley R."/>
            <person name="Nagy L.G."/>
            <person name="Koehler G."/>
            <person name="Ransdell A.S."/>
            <person name="Younus H."/>
            <person name="Chow J."/>
            <person name="Chiniquy J."/>
            <person name="Lipzen A."/>
            <person name="Tritt A."/>
            <person name="Sun H."/>
            <person name="Haridas S."/>
            <person name="LaButti K."/>
            <person name="Ohm R.A."/>
            <person name="Kues U."/>
            <person name="Blanchette R.A."/>
            <person name="Grigoriev I.V."/>
            <person name="Minto R.E."/>
            <person name="Hibbett D.S."/>
        </authorList>
    </citation>
    <scope>NUCLEOTIDE SEQUENCE [LARGE SCALE GENOMIC DNA]</scope>
    <source>
        <strain evidence="4 5">ATCC 64428</strain>
    </source>
</reference>
<evidence type="ECO:0000256" key="1">
    <source>
        <dbReference type="PROSITE-ProRule" id="PRU00108"/>
    </source>
</evidence>
<keyword evidence="1" id="KW-0539">Nucleus</keyword>
<evidence type="ECO:0000313" key="5">
    <source>
        <dbReference type="Proteomes" id="UP000054144"/>
    </source>
</evidence>
<keyword evidence="1" id="KW-0371">Homeobox</keyword>
<feature type="compositionally biased region" description="Basic residues" evidence="2">
    <location>
        <begin position="125"/>
        <end position="136"/>
    </location>
</feature>
<evidence type="ECO:0000256" key="2">
    <source>
        <dbReference type="SAM" id="MobiDB-lite"/>
    </source>
</evidence>
<gene>
    <name evidence="4" type="ORF">FISHEDRAFT_60921</name>
</gene>
<dbReference type="AlphaFoldDB" id="A0A0D7A5X4"/>
<feature type="domain" description="Homeobox" evidence="3">
    <location>
        <begin position="459"/>
        <end position="503"/>
    </location>
</feature>
<feature type="region of interest" description="Disordered" evidence="2">
    <location>
        <begin position="101"/>
        <end position="183"/>
    </location>
</feature>
<dbReference type="EMBL" id="KN882046">
    <property type="protein sequence ID" value="KIY45789.1"/>
    <property type="molecule type" value="Genomic_DNA"/>
</dbReference>
<dbReference type="InterPro" id="IPR001356">
    <property type="entry name" value="HD"/>
</dbReference>